<gene>
    <name evidence="2" type="ORF">F511_42960</name>
</gene>
<accession>A0A2Z7BIR9</accession>
<feature type="compositionally biased region" description="Polar residues" evidence="1">
    <location>
        <begin position="157"/>
        <end position="170"/>
    </location>
</feature>
<dbReference type="Proteomes" id="UP000250235">
    <property type="component" value="Unassembled WGS sequence"/>
</dbReference>
<keyword evidence="3" id="KW-1185">Reference proteome</keyword>
<proteinExistence type="predicted"/>
<feature type="region of interest" description="Disordered" evidence="1">
    <location>
        <begin position="132"/>
        <end position="170"/>
    </location>
</feature>
<name>A0A2Z7BIR9_9LAMI</name>
<protein>
    <submittedName>
        <fullName evidence="2">Uncharacterized protein</fullName>
    </submittedName>
</protein>
<sequence length="229" mass="25906">MHLLMYSASADFMKTTQLLNSNKGNAAAGFTITMQLLIFNKEVQLLIFNEEVKLLIFNEEVKLLILTRKDAPADEQIQERYDFPYLNDKIPENRGEYLARDTRCRRIFAKICSSPPPSPSINTQVVEKISLSSSPNDRAPELPTYRPPDLPQLIPRGQTSRSPDLQTSRPTDLQIFLSSSPEARPPDLQIYSSPDLPTIRSDVVTALRLGKIRLHQSCLIILIIIVFKA</sequence>
<dbReference type="EMBL" id="KV007080">
    <property type="protein sequence ID" value="KZV31881.1"/>
    <property type="molecule type" value="Genomic_DNA"/>
</dbReference>
<evidence type="ECO:0000313" key="3">
    <source>
        <dbReference type="Proteomes" id="UP000250235"/>
    </source>
</evidence>
<evidence type="ECO:0000256" key="1">
    <source>
        <dbReference type="SAM" id="MobiDB-lite"/>
    </source>
</evidence>
<reference evidence="2 3" key="1">
    <citation type="journal article" date="2015" name="Proc. Natl. Acad. Sci. U.S.A.">
        <title>The resurrection genome of Boea hygrometrica: A blueprint for survival of dehydration.</title>
        <authorList>
            <person name="Xiao L."/>
            <person name="Yang G."/>
            <person name="Zhang L."/>
            <person name="Yang X."/>
            <person name="Zhao S."/>
            <person name="Ji Z."/>
            <person name="Zhou Q."/>
            <person name="Hu M."/>
            <person name="Wang Y."/>
            <person name="Chen M."/>
            <person name="Xu Y."/>
            <person name="Jin H."/>
            <person name="Xiao X."/>
            <person name="Hu G."/>
            <person name="Bao F."/>
            <person name="Hu Y."/>
            <person name="Wan P."/>
            <person name="Li L."/>
            <person name="Deng X."/>
            <person name="Kuang T."/>
            <person name="Xiang C."/>
            <person name="Zhu J.K."/>
            <person name="Oliver M.J."/>
            <person name="He Y."/>
        </authorList>
    </citation>
    <scope>NUCLEOTIDE SEQUENCE [LARGE SCALE GENOMIC DNA]</scope>
    <source>
        <strain evidence="3">cv. XS01</strain>
    </source>
</reference>
<dbReference type="AlphaFoldDB" id="A0A2Z7BIR9"/>
<organism evidence="2 3">
    <name type="scientific">Dorcoceras hygrometricum</name>
    <dbReference type="NCBI Taxonomy" id="472368"/>
    <lineage>
        <taxon>Eukaryota</taxon>
        <taxon>Viridiplantae</taxon>
        <taxon>Streptophyta</taxon>
        <taxon>Embryophyta</taxon>
        <taxon>Tracheophyta</taxon>
        <taxon>Spermatophyta</taxon>
        <taxon>Magnoliopsida</taxon>
        <taxon>eudicotyledons</taxon>
        <taxon>Gunneridae</taxon>
        <taxon>Pentapetalae</taxon>
        <taxon>asterids</taxon>
        <taxon>lamiids</taxon>
        <taxon>Lamiales</taxon>
        <taxon>Gesneriaceae</taxon>
        <taxon>Didymocarpoideae</taxon>
        <taxon>Trichosporeae</taxon>
        <taxon>Loxocarpinae</taxon>
        <taxon>Dorcoceras</taxon>
    </lineage>
</organism>
<evidence type="ECO:0000313" key="2">
    <source>
        <dbReference type="EMBL" id="KZV31881.1"/>
    </source>
</evidence>